<name>A0A5K4F3C5_SCHMA</name>
<keyword evidence="1" id="KW-1185">Reference proteome</keyword>
<dbReference type="Proteomes" id="UP000008854">
    <property type="component" value="Unassembled WGS sequence"/>
</dbReference>
<reference evidence="1" key="1">
    <citation type="journal article" date="2012" name="PLoS Negl. Trop. Dis.">
        <title>A systematically improved high quality genome and transcriptome of the human blood fluke Schistosoma mansoni.</title>
        <authorList>
            <person name="Protasio A.V."/>
            <person name="Tsai I.J."/>
            <person name="Babbage A."/>
            <person name="Nichol S."/>
            <person name="Hunt M."/>
            <person name="Aslett M.A."/>
            <person name="De Silva N."/>
            <person name="Velarde G.S."/>
            <person name="Anderson T.J."/>
            <person name="Clark R.C."/>
            <person name="Davidson C."/>
            <person name="Dillon G.P."/>
            <person name="Holroyd N.E."/>
            <person name="LoVerde P.T."/>
            <person name="Lloyd C."/>
            <person name="McQuillan J."/>
            <person name="Oliveira G."/>
            <person name="Otto T.D."/>
            <person name="Parker-Manuel S.J."/>
            <person name="Quail M.A."/>
            <person name="Wilson R.A."/>
            <person name="Zerlotini A."/>
            <person name="Dunne D.W."/>
            <person name="Berriman M."/>
        </authorList>
    </citation>
    <scope>NUCLEOTIDE SEQUENCE [LARGE SCALE GENOMIC DNA]</scope>
    <source>
        <strain evidence="1">Puerto Rican</strain>
    </source>
</reference>
<dbReference type="InParanoid" id="A0A5K4F3C5"/>
<organism evidence="1 2">
    <name type="scientific">Schistosoma mansoni</name>
    <name type="common">Blood fluke</name>
    <dbReference type="NCBI Taxonomy" id="6183"/>
    <lineage>
        <taxon>Eukaryota</taxon>
        <taxon>Metazoa</taxon>
        <taxon>Spiralia</taxon>
        <taxon>Lophotrochozoa</taxon>
        <taxon>Platyhelminthes</taxon>
        <taxon>Trematoda</taxon>
        <taxon>Digenea</taxon>
        <taxon>Strigeidida</taxon>
        <taxon>Schistosomatoidea</taxon>
        <taxon>Schistosomatidae</taxon>
        <taxon>Schistosoma</taxon>
    </lineage>
</organism>
<proteinExistence type="predicted"/>
<evidence type="ECO:0000313" key="2">
    <source>
        <dbReference type="WBParaSite" id="Smp_309120.1"/>
    </source>
</evidence>
<evidence type="ECO:0000313" key="1">
    <source>
        <dbReference type="Proteomes" id="UP000008854"/>
    </source>
</evidence>
<reference evidence="2" key="2">
    <citation type="submission" date="2019-11" db="UniProtKB">
        <authorList>
            <consortium name="WormBaseParasite"/>
        </authorList>
    </citation>
    <scope>IDENTIFICATION</scope>
    <source>
        <strain evidence="2">Puerto Rican</strain>
    </source>
</reference>
<dbReference type="WBParaSite" id="Smp_309120.1">
    <property type="protein sequence ID" value="Smp_309120.1"/>
    <property type="gene ID" value="Smp_309120"/>
</dbReference>
<dbReference type="AlphaFoldDB" id="A0A5K4F3C5"/>
<accession>A0A5K4F3C5</accession>
<sequence length="58" mass="6640">MKQSTLDCLAIFYVILILVISSIYAGSSTGESQKPRKPKNHAWDFDGLYCKLLFMFHL</sequence>
<protein>
    <submittedName>
        <fullName evidence="2">Uncharacterized protein</fullName>
    </submittedName>
</protein>